<evidence type="ECO:0000313" key="1">
    <source>
        <dbReference type="EMBL" id="MEW9491906.1"/>
    </source>
</evidence>
<dbReference type="EMBL" id="JZWS03000008">
    <property type="protein sequence ID" value="MEW9491906.1"/>
    <property type="molecule type" value="Genomic_DNA"/>
</dbReference>
<reference evidence="1" key="1">
    <citation type="submission" date="2024-07" db="EMBL/GenBank/DDBJ databases">
        <title>Metagenome and Metagenome-Assembled Genomes of Archaea from a hot spring from the geothermal field of Los Azufres, Mexico.</title>
        <authorList>
            <person name="Marin-Paredes R."/>
            <person name="Martinez-Romero E."/>
            <person name="Servin-Garciduenas L.E."/>
        </authorList>
    </citation>
    <scope>NUCLEOTIDE SEQUENCE</scope>
    <source>
        <strain evidence="1">AZ1-454</strain>
    </source>
</reference>
<dbReference type="Proteomes" id="UP000053480">
    <property type="component" value="Unassembled WGS sequence"/>
</dbReference>
<comment type="caution">
    <text evidence="1">The sequence shown here is derived from an EMBL/GenBank/DDBJ whole genome shotgun (WGS) entry which is preliminary data.</text>
</comment>
<proteinExistence type="predicted"/>
<evidence type="ECO:0000313" key="2">
    <source>
        <dbReference type="Proteomes" id="UP000053480"/>
    </source>
</evidence>
<organism evidence="1 2">
    <name type="scientific">Candidatus Aramenus sulfurataquae</name>
    <dbReference type="NCBI Taxonomy" id="1326980"/>
    <lineage>
        <taxon>Archaea</taxon>
        <taxon>Thermoproteota</taxon>
        <taxon>Thermoprotei</taxon>
        <taxon>Sulfolobales</taxon>
        <taxon>Sulfolobaceae</taxon>
        <taxon>Candidatus Aramenus</taxon>
    </lineage>
</organism>
<gene>
    <name evidence="1" type="ORF">TQ35_0006880</name>
</gene>
<name>A0ACC6TQB5_9CREN</name>
<protein>
    <submittedName>
        <fullName evidence="1">Uncharacterized protein</fullName>
    </submittedName>
</protein>
<sequence>MESVSSKVMENSRRSVLVVKD</sequence>
<accession>A0ACC6TQB5</accession>